<dbReference type="AlphaFoldDB" id="A0AAD7I5X2"/>
<dbReference type="Proteomes" id="UP001215280">
    <property type="component" value="Unassembled WGS sequence"/>
</dbReference>
<evidence type="ECO:0000313" key="2">
    <source>
        <dbReference type="Proteomes" id="UP001215280"/>
    </source>
</evidence>
<name>A0AAD7I5X2_9AGAR</name>
<dbReference type="InterPro" id="IPR046521">
    <property type="entry name" value="DUF6698"/>
</dbReference>
<dbReference type="Pfam" id="PF20414">
    <property type="entry name" value="DUF6698"/>
    <property type="match status" value="1"/>
</dbReference>
<dbReference type="EMBL" id="JARJLG010000152">
    <property type="protein sequence ID" value="KAJ7735845.1"/>
    <property type="molecule type" value="Genomic_DNA"/>
</dbReference>
<organism evidence="1 2">
    <name type="scientific">Mycena maculata</name>
    <dbReference type="NCBI Taxonomy" id="230809"/>
    <lineage>
        <taxon>Eukaryota</taxon>
        <taxon>Fungi</taxon>
        <taxon>Dikarya</taxon>
        <taxon>Basidiomycota</taxon>
        <taxon>Agaricomycotina</taxon>
        <taxon>Agaricomycetes</taxon>
        <taxon>Agaricomycetidae</taxon>
        <taxon>Agaricales</taxon>
        <taxon>Marasmiineae</taxon>
        <taxon>Mycenaceae</taxon>
        <taxon>Mycena</taxon>
    </lineage>
</organism>
<gene>
    <name evidence="1" type="ORF">DFH07DRAFT_1064970</name>
</gene>
<evidence type="ECO:0000313" key="1">
    <source>
        <dbReference type="EMBL" id="KAJ7735845.1"/>
    </source>
</evidence>
<proteinExistence type="predicted"/>
<sequence>MISTSEWTTKDDAYNYECMFKSVVKLLEKQMDTWVIDTLAFYQRHVFESLDRSADESSNDDDDDSNALAILALQAARDSPPVTRPPNHTHFIGLPQYFLGCIDHCISSRFAVLSRPPTVLKEFSAVCLLKSRMMRYVSLIPSTPACHLFLVFFSECASASLPGIKMGTWEHS</sequence>
<keyword evidence="2" id="KW-1185">Reference proteome</keyword>
<reference evidence="1" key="1">
    <citation type="submission" date="2023-03" db="EMBL/GenBank/DDBJ databases">
        <title>Massive genome expansion in bonnet fungi (Mycena s.s.) driven by repeated elements and novel gene families across ecological guilds.</title>
        <authorList>
            <consortium name="Lawrence Berkeley National Laboratory"/>
            <person name="Harder C.B."/>
            <person name="Miyauchi S."/>
            <person name="Viragh M."/>
            <person name="Kuo A."/>
            <person name="Thoen E."/>
            <person name="Andreopoulos B."/>
            <person name="Lu D."/>
            <person name="Skrede I."/>
            <person name="Drula E."/>
            <person name="Henrissat B."/>
            <person name="Morin E."/>
            <person name="Kohler A."/>
            <person name="Barry K."/>
            <person name="LaButti K."/>
            <person name="Morin E."/>
            <person name="Salamov A."/>
            <person name="Lipzen A."/>
            <person name="Mereny Z."/>
            <person name="Hegedus B."/>
            <person name="Baldrian P."/>
            <person name="Stursova M."/>
            <person name="Weitz H."/>
            <person name="Taylor A."/>
            <person name="Grigoriev I.V."/>
            <person name="Nagy L.G."/>
            <person name="Martin F."/>
            <person name="Kauserud H."/>
        </authorList>
    </citation>
    <scope>NUCLEOTIDE SEQUENCE</scope>
    <source>
        <strain evidence="1">CBHHK188m</strain>
    </source>
</reference>
<accession>A0AAD7I5X2</accession>
<protein>
    <submittedName>
        <fullName evidence="1">Uncharacterized protein</fullName>
    </submittedName>
</protein>
<comment type="caution">
    <text evidence="1">The sequence shown here is derived from an EMBL/GenBank/DDBJ whole genome shotgun (WGS) entry which is preliminary data.</text>
</comment>